<dbReference type="GO" id="GO:0005634">
    <property type="term" value="C:nucleus"/>
    <property type="evidence" value="ECO:0007669"/>
    <property type="project" value="TreeGrafter"/>
</dbReference>
<dbReference type="PROSITE" id="PS50600">
    <property type="entry name" value="ULP_PROTEASE"/>
    <property type="match status" value="1"/>
</dbReference>
<evidence type="ECO:0000256" key="1">
    <source>
        <dbReference type="ARBA" id="ARBA00005234"/>
    </source>
</evidence>
<evidence type="ECO:0000256" key="4">
    <source>
        <dbReference type="ARBA" id="ARBA00022807"/>
    </source>
</evidence>
<dbReference type="Proteomes" id="UP000192578">
    <property type="component" value="Unassembled WGS sequence"/>
</dbReference>
<dbReference type="GO" id="GO:0060255">
    <property type="term" value="P:regulation of macromolecule metabolic process"/>
    <property type="evidence" value="ECO:0007669"/>
    <property type="project" value="UniProtKB-ARBA"/>
</dbReference>
<evidence type="ECO:0000259" key="6">
    <source>
        <dbReference type="PROSITE" id="PS50600"/>
    </source>
</evidence>
<proteinExistence type="inferred from homology"/>
<protein>
    <submittedName>
        <fullName evidence="7">Sentrin-specific protease</fullName>
    </submittedName>
</protein>
<dbReference type="PANTHER" id="PTHR12606:SF141">
    <property type="entry name" value="GH15225P-RELATED"/>
    <property type="match status" value="1"/>
</dbReference>
<gene>
    <name evidence="7" type="ORF">BV898_05616</name>
</gene>
<dbReference type="FunFam" id="3.40.395.10:FF:000001">
    <property type="entry name" value="Sentrin-specific protease 1"/>
    <property type="match status" value="1"/>
</dbReference>
<dbReference type="GO" id="GO:0080090">
    <property type="term" value="P:regulation of primary metabolic process"/>
    <property type="evidence" value="ECO:0007669"/>
    <property type="project" value="UniProtKB-ARBA"/>
</dbReference>
<organism evidence="7 8">
    <name type="scientific">Hypsibius exemplaris</name>
    <name type="common">Freshwater tardigrade</name>
    <dbReference type="NCBI Taxonomy" id="2072580"/>
    <lineage>
        <taxon>Eukaryota</taxon>
        <taxon>Metazoa</taxon>
        <taxon>Ecdysozoa</taxon>
        <taxon>Tardigrada</taxon>
        <taxon>Eutardigrada</taxon>
        <taxon>Parachela</taxon>
        <taxon>Hypsibioidea</taxon>
        <taxon>Hypsibiidae</taxon>
        <taxon>Hypsibius</taxon>
    </lineage>
</organism>
<evidence type="ECO:0000313" key="7">
    <source>
        <dbReference type="EMBL" id="OQV20328.1"/>
    </source>
</evidence>
<dbReference type="GO" id="GO:0006508">
    <property type="term" value="P:proteolysis"/>
    <property type="evidence" value="ECO:0007669"/>
    <property type="project" value="UniProtKB-KW"/>
</dbReference>
<dbReference type="PANTHER" id="PTHR12606">
    <property type="entry name" value="SENTRIN/SUMO-SPECIFIC PROTEASE"/>
    <property type="match status" value="1"/>
</dbReference>
<feature type="domain" description="Ubiquitin-like protease family profile" evidence="6">
    <location>
        <begin position="523"/>
        <end position="691"/>
    </location>
</feature>
<evidence type="ECO:0000256" key="3">
    <source>
        <dbReference type="ARBA" id="ARBA00022801"/>
    </source>
</evidence>
<feature type="region of interest" description="Disordered" evidence="5">
    <location>
        <begin position="71"/>
        <end position="121"/>
    </location>
</feature>
<feature type="region of interest" description="Disordered" evidence="5">
    <location>
        <begin position="399"/>
        <end position="424"/>
    </location>
</feature>
<comment type="caution">
    <text evidence="7">The sequence shown here is derived from an EMBL/GenBank/DDBJ whole genome shotgun (WGS) entry which is preliminary data.</text>
</comment>
<dbReference type="GO" id="GO:0016926">
    <property type="term" value="P:protein desumoylation"/>
    <property type="evidence" value="ECO:0007669"/>
    <property type="project" value="TreeGrafter"/>
</dbReference>
<feature type="region of interest" description="Disordered" evidence="5">
    <location>
        <begin position="26"/>
        <end position="50"/>
    </location>
</feature>
<evidence type="ECO:0000313" key="8">
    <source>
        <dbReference type="Proteomes" id="UP000192578"/>
    </source>
</evidence>
<dbReference type="GO" id="GO:0016929">
    <property type="term" value="F:deSUMOylase activity"/>
    <property type="evidence" value="ECO:0007669"/>
    <property type="project" value="TreeGrafter"/>
</dbReference>
<dbReference type="Gene3D" id="3.40.395.10">
    <property type="entry name" value="Adenoviral Proteinase, Chain A"/>
    <property type="match status" value="1"/>
</dbReference>
<keyword evidence="4" id="KW-0788">Thiol protease</keyword>
<dbReference type="EMBL" id="MTYJ01000031">
    <property type="protein sequence ID" value="OQV20328.1"/>
    <property type="molecule type" value="Genomic_DNA"/>
</dbReference>
<feature type="region of interest" description="Disordered" evidence="5">
    <location>
        <begin position="224"/>
        <end position="331"/>
    </location>
</feature>
<keyword evidence="3" id="KW-0378">Hydrolase</keyword>
<evidence type="ECO:0000256" key="2">
    <source>
        <dbReference type="ARBA" id="ARBA00022670"/>
    </source>
</evidence>
<dbReference type="Pfam" id="PF02902">
    <property type="entry name" value="Peptidase_C48"/>
    <property type="match status" value="1"/>
</dbReference>
<accession>A0A1W0WYQ2</accession>
<feature type="region of interest" description="Disordered" evidence="5">
    <location>
        <begin position="150"/>
        <end position="181"/>
    </location>
</feature>
<dbReference type="SUPFAM" id="SSF54001">
    <property type="entry name" value="Cysteine proteinases"/>
    <property type="match status" value="1"/>
</dbReference>
<name>A0A1W0WYQ2_HYPEX</name>
<evidence type="ECO:0000256" key="5">
    <source>
        <dbReference type="SAM" id="MobiDB-lite"/>
    </source>
</evidence>
<dbReference type="InterPro" id="IPR003653">
    <property type="entry name" value="Peptidase_C48_C"/>
</dbReference>
<comment type="similarity">
    <text evidence="1">Belongs to the peptidase C48 family.</text>
</comment>
<keyword evidence="8" id="KW-1185">Reference proteome</keyword>
<keyword evidence="2 7" id="KW-0645">Protease</keyword>
<dbReference type="InterPro" id="IPR038765">
    <property type="entry name" value="Papain-like_cys_pep_sf"/>
</dbReference>
<sequence>MAPFFASLKRTWTDLCDGVKDIFTPGTSSTATADRGVTRNGSANGHCNWQEDRFSSRSDFRISQDQIFDPYNFDTENHTSPLKRPKLNGGFWGEQRSGPLGGAFTRPHEKPTSRKPTFTDYPAMKMADGSRKQNGKQQQQQAFVVSDAARTAAARAREDIHRRPAGPLPPGPRGRSEASRTFHSTSIGMNWDSDMSYNRRLVGLTNDGDSGAYPLTRRNLPSNSTFSSVVGNGVHTRGHSFPDRRNTENYLGGEENIPLSRSSAAPGFVSREPVPRPPVRRSNAPLPVPSFDTFQKQKQPATAVERYDSQKALQRRRRTENPFEAPSSTVHDSWKASPFVAFTATRIPSGVTAEPVDSSYSARLRQNIAGVDRSRVQPNGSVARKPPVRPATPEVITISDSDDEDTAAPVGNQKPHAAVSPTDLRSGRIRQSPVEKTTVIKSGVNGYVSPTGHLEEYQQFKDDPNYVPKERQDDILRRMKDVMKHFQPTDLDYIPLNADEDQEVDKALGPGKPEDVLSDAFKITIRRKDMLTLKGLAWLNDEVANFFLEMIVERSSRIAALPKVYSFNTFFYPQLMNKGFQSLKRWTRKVDIFGFDMIIVPVHMHSHWCLAVISLKEKNIKYYDSLGHDNLQCFALLRGYLEEESKDKKKTDFRLDWEEWNFVSVANEECLPQQRNMCDCGVFMLKFADFISRGKALTFSQDNMPYFRRRIVVEILKQKLIAE</sequence>
<dbReference type="OrthoDB" id="1939479at2759"/>
<dbReference type="AlphaFoldDB" id="A0A1W0WYQ2"/>
<reference evidence="8" key="1">
    <citation type="submission" date="2017-01" db="EMBL/GenBank/DDBJ databases">
        <title>Comparative genomics of anhydrobiosis in the tardigrade Hypsibius dujardini.</title>
        <authorList>
            <person name="Yoshida Y."/>
            <person name="Koutsovoulos G."/>
            <person name="Laetsch D."/>
            <person name="Stevens L."/>
            <person name="Kumar S."/>
            <person name="Horikawa D."/>
            <person name="Ishino K."/>
            <person name="Komine S."/>
            <person name="Tomita M."/>
            <person name="Blaxter M."/>
            <person name="Arakawa K."/>
        </authorList>
    </citation>
    <scope>NUCLEOTIDE SEQUENCE [LARGE SCALE GENOMIC DNA]</scope>
    <source>
        <strain evidence="8">Z151</strain>
    </source>
</reference>